<proteinExistence type="predicted"/>
<evidence type="ECO:0000313" key="2">
    <source>
        <dbReference type="EMBL" id="CAG8534876.1"/>
    </source>
</evidence>
<dbReference type="PANTHER" id="PTHR43157:SF31">
    <property type="entry name" value="PHOSPHATIDYLINOSITOL-GLYCAN BIOSYNTHESIS CLASS F PROTEIN"/>
    <property type="match status" value="1"/>
</dbReference>
<dbReference type="GO" id="GO:0016491">
    <property type="term" value="F:oxidoreductase activity"/>
    <property type="evidence" value="ECO:0007669"/>
    <property type="project" value="UniProtKB-KW"/>
</dbReference>
<dbReference type="InterPro" id="IPR036291">
    <property type="entry name" value="NAD(P)-bd_dom_sf"/>
</dbReference>
<keyword evidence="3" id="KW-1185">Reference proteome</keyword>
<dbReference type="InterPro" id="IPR002347">
    <property type="entry name" value="SDR_fam"/>
</dbReference>
<keyword evidence="1" id="KW-0560">Oxidoreductase</keyword>
<protein>
    <submittedName>
        <fullName evidence="2">4342_t:CDS:1</fullName>
    </submittedName>
</protein>
<dbReference type="Gene3D" id="3.40.50.720">
    <property type="entry name" value="NAD(P)-binding Rossmann-like Domain"/>
    <property type="match status" value="1"/>
</dbReference>
<evidence type="ECO:0000313" key="3">
    <source>
        <dbReference type="Proteomes" id="UP000789508"/>
    </source>
</evidence>
<dbReference type="Proteomes" id="UP000789508">
    <property type="component" value="Unassembled WGS sequence"/>
</dbReference>
<evidence type="ECO:0000256" key="1">
    <source>
        <dbReference type="ARBA" id="ARBA00023002"/>
    </source>
</evidence>
<dbReference type="SUPFAM" id="SSF51735">
    <property type="entry name" value="NAD(P)-binding Rossmann-fold domains"/>
    <property type="match status" value="1"/>
</dbReference>
<dbReference type="EMBL" id="CAJVPS010001354">
    <property type="protein sequence ID" value="CAG8534876.1"/>
    <property type="molecule type" value="Genomic_DNA"/>
</dbReference>
<dbReference type="AlphaFoldDB" id="A0A9N9AMF3"/>
<accession>A0A9N9AMF3</accession>
<dbReference type="OrthoDB" id="191139at2759"/>
<reference evidence="2" key="1">
    <citation type="submission" date="2021-06" db="EMBL/GenBank/DDBJ databases">
        <authorList>
            <person name="Kallberg Y."/>
            <person name="Tangrot J."/>
            <person name="Rosling A."/>
        </authorList>
    </citation>
    <scope>NUCLEOTIDE SEQUENCE</scope>
    <source>
        <strain evidence="2">FL130A</strain>
    </source>
</reference>
<dbReference type="Pfam" id="PF00106">
    <property type="entry name" value="adh_short"/>
    <property type="match status" value="1"/>
</dbReference>
<gene>
    <name evidence="2" type="ORF">ALEPTO_LOCUS5120</name>
</gene>
<dbReference type="CDD" id="cd05327">
    <property type="entry name" value="retinol-DH_like_SDR_c_like"/>
    <property type="match status" value="1"/>
</dbReference>
<dbReference type="PRINTS" id="PR00081">
    <property type="entry name" value="GDHRDH"/>
</dbReference>
<sequence length="309" mass="34069">MVFFKKPFTFENIPDLSGKVALITGANTGIGLITAREIARKGAHVFVCSRSKDKGEAAVSLIKEQTGNQNVEFLQLDLQNLKQVKKAAETFLEKGLPIHILINNAGIMATPYALSADGIEGQFATNHVGHFLFTTMLLPRIEESAPARIVTVSSFGHNISPSVGIDFENINTEKHGIWQRYGQSKLANILFTLELDRRLKDKAVYCNTLHPGYIKTELYGSVTEGWASLTAPIISISNALFAKSPEDGSLNQLYAATSPEIEEKNIRGKYFTPYAKISEPNKLAKNEELAKKLWTFTEELVAEKLAAPN</sequence>
<organism evidence="2 3">
    <name type="scientific">Ambispora leptoticha</name>
    <dbReference type="NCBI Taxonomy" id="144679"/>
    <lineage>
        <taxon>Eukaryota</taxon>
        <taxon>Fungi</taxon>
        <taxon>Fungi incertae sedis</taxon>
        <taxon>Mucoromycota</taxon>
        <taxon>Glomeromycotina</taxon>
        <taxon>Glomeromycetes</taxon>
        <taxon>Archaeosporales</taxon>
        <taxon>Ambisporaceae</taxon>
        <taxon>Ambispora</taxon>
    </lineage>
</organism>
<dbReference type="PANTHER" id="PTHR43157">
    <property type="entry name" value="PHOSPHATIDYLINOSITOL-GLYCAN BIOSYNTHESIS CLASS F PROTEIN-RELATED"/>
    <property type="match status" value="1"/>
</dbReference>
<name>A0A9N9AMF3_9GLOM</name>
<comment type="caution">
    <text evidence="2">The sequence shown here is derived from an EMBL/GenBank/DDBJ whole genome shotgun (WGS) entry which is preliminary data.</text>
</comment>